<dbReference type="SUPFAM" id="SSF53067">
    <property type="entry name" value="Actin-like ATPase domain"/>
    <property type="match status" value="2"/>
</dbReference>
<name>M7XHD5_9BACT</name>
<keyword evidence="3" id="KW-0418">Kinase</keyword>
<dbReference type="AlphaFoldDB" id="M7XHD5"/>
<evidence type="ECO:0000259" key="4">
    <source>
        <dbReference type="Pfam" id="PF00370"/>
    </source>
</evidence>
<dbReference type="GO" id="GO:0004370">
    <property type="term" value="F:glycerol kinase activity"/>
    <property type="evidence" value="ECO:0007669"/>
    <property type="project" value="TreeGrafter"/>
</dbReference>
<keyword evidence="6" id="KW-1185">Reference proteome</keyword>
<dbReference type="EMBL" id="AMZY02000007">
    <property type="protein sequence ID" value="EMS34254.1"/>
    <property type="molecule type" value="Genomic_DNA"/>
</dbReference>
<dbReference type="STRING" id="1239962.C943_04072"/>
<protein>
    <submittedName>
        <fullName evidence="5">Rhamnulokinase RhaK</fullName>
    </submittedName>
</protein>
<dbReference type="PANTHER" id="PTHR10196">
    <property type="entry name" value="SUGAR KINASE"/>
    <property type="match status" value="1"/>
</dbReference>
<proteinExistence type="inferred from homology"/>
<dbReference type="GO" id="GO:0005829">
    <property type="term" value="C:cytosol"/>
    <property type="evidence" value="ECO:0007669"/>
    <property type="project" value="TreeGrafter"/>
</dbReference>
<dbReference type="PANTHER" id="PTHR10196:SF93">
    <property type="entry name" value="L-RHAMNULOKINASE"/>
    <property type="match status" value="1"/>
</dbReference>
<feature type="domain" description="Carbohydrate kinase FGGY N-terminal" evidence="4">
    <location>
        <begin position="9"/>
        <end position="197"/>
    </location>
</feature>
<keyword evidence="2" id="KW-0808">Transferase</keyword>
<dbReference type="Pfam" id="PF00370">
    <property type="entry name" value="FGGY_N"/>
    <property type="match status" value="1"/>
</dbReference>
<dbReference type="InterPro" id="IPR018484">
    <property type="entry name" value="FGGY_N"/>
</dbReference>
<gene>
    <name evidence="5" type="ORF">C943_04072</name>
</gene>
<organism evidence="5 6">
    <name type="scientific">Mariniradius saccharolyticus AK6</name>
    <dbReference type="NCBI Taxonomy" id="1239962"/>
    <lineage>
        <taxon>Bacteria</taxon>
        <taxon>Pseudomonadati</taxon>
        <taxon>Bacteroidota</taxon>
        <taxon>Cytophagia</taxon>
        <taxon>Cytophagales</taxon>
        <taxon>Cyclobacteriaceae</taxon>
        <taxon>Mariniradius</taxon>
    </lineage>
</organism>
<evidence type="ECO:0000313" key="6">
    <source>
        <dbReference type="Proteomes" id="UP000010953"/>
    </source>
</evidence>
<reference evidence="5" key="1">
    <citation type="submission" date="2013-01" db="EMBL/GenBank/DDBJ databases">
        <title>Genome assembly of Mariniradius saccharolyticus AK6.</title>
        <authorList>
            <person name="Vaidya B."/>
            <person name="Khatri I."/>
            <person name="Tanuku N.R.S."/>
            <person name="Subramanian S."/>
            <person name="Pinnaka A."/>
        </authorList>
    </citation>
    <scope>NUCLEOTIDE SEQUENCE [LARGE SCALE GENOMIC DNA]</scope>
    <source>
        <strain evidence="5">AK6</strain>
    </source>
</reference>
<dbReference type="GO" id="GO:0006071">
    <property type="term" value="P:glycerol metabolic process"/>
    <property type="evidence" value="ECO:0007669"/>
    <property type="project" value="TreeGrafter"/>
</dbReference>
<sequence>MEAIAVTAIFDIGKTNKKFFLFDQNLHPVFQTNQTLATIPDEDGEPCESLEALTEWMKATLDEAMAMSQFRITRLNFTSYGASFVHIGADGRPIAPLYNYLKKYPEDVLGEFYAQYGPVEKFSQQTSSPALGMLNSGLQLYWLKYAKPAIFQKIHQSLHLPQYLSFLFTGKAVSEYTSIGCHTGLWDFGKADYHAWVYREGIAPLLPPIVPTHTSFEGKIGDQSLEIGVGIHDSSAALLPYLQSNAEPFALLSTGTWSISINPFNAQPLTTEELRQDCLHFLSRDGRPIKISRLFVGEEHRVQAELLQTHFDVSQEAYKQLAFDPALFEKLKSNRSKRFKFEFLNPAVFGAEAALETDKNNFQNFAEAYHCLIHELTEVQILSLSLVLNETTINKLYIDGGFSTNPIFVEMLRSKLPGIAIETKDYALGTAMGAAMARTKYF</sequence>
<dbReference type="Gene3D" id="3.30.420.40">
    <property type="match status" value="2"/>
</dbReference>
<dbReference type="InParanoid" id="M7XHD5"/>
<dbReference type="InterPro" id="IPR043129">
    <property type="entry name" value="ATPase_NBD"/>
</dbReference>
<dbReference type="Proteomes" id="UP000010953">
    <property type="component" value="Unassembled WGS sequence"/>
</dbReference>
<dbReference type="OrthoDB" id="9786272at2"/>
<comment type="similarity">
    <text evidence="1">Belongs to the FGGY kinase family.</text>
</comment>
<dbReference type="RefSeq" id="WP_008625685.1">
    <property type="nucleotide sequence ID" value="NZ_AMZY02000007.1"/>
</dbReference>
<comment type="caution">
    <text evidence="5">The sequence shown here is derived from an EMBL/GenBank/DDBJ whole genome shotgun (WGS) entry which is preliminary data.</text>
</comment>
<dbReference type="eggNOG" id="COG1070">
    <property type="taxonomic scope" value="Bacteria"/>
</dbReference>
<dbReference type="CDD" id="cd07772">
    <property type="entry name" value="ASKHA_NBD_FGGY_NaCK-like"/>
    <property type="match status" value="1"/>
</dbReference>
<dbReference type="GO" id="GO:0019301">
    <property type="term" value="P:rhamnose catabolic process"/>
    <property type="evidence" value="ECO:0007669"/>
    <property type="project" value="TreeGrafter"/>
</dbReference>
<accession>M7XHD5</accession>
<evidence type="ECO:0000256" key="2">
    <source>
        <dbReference type="ARBA" id="ARBA00022679"/>
    </source>
</evidence>
<evidence type="ECO:0000256" key="3">
    <source>
        <dbReference type="ARBA" id="ARBA00022777"/>
    </source>
</evidence>
<evidence type="ECO:0000256" key="1">
    <source>
        <dbReference type="ARBA" id="ARBA00009156"/>
    </source>
</evidence>
<evidence type="ECO:0000313" key="5">
    <source>
        <dbReference type="EMBL" id="EMS34254.1"/>
    </source>
</evidence>